<evidence type="ECO:0000313" key="3">
    <source>
        <dbReference type="Proteomes" id="UP001149400"/>
    </source>
</evidence>
<gene>
    <name evidence="2" type="ORF">LRP50_24125</name>
</gene>
<dbReference type="RefSeq" id="WP_274166971.1">
    <property type="nucleotide sequence ID" value="NZ_JAJUBC010000045.1"/>
</dbReference>
<feature type="transmembrane region" description="Helical" evidence="1">
    <location>
        <begin position="73"/>
        <end position="93"/>
    </location>
</feature>
<keyword evidence="1" id="KW-0472">Membrane</keyword>
<proteinExistence type="predicted"/>
<evidence type="ECO:0000313" key="2">
    <source>
        <dbReference type="EMBL" id="MDD1796214.1"/>
    </source>
</evidence>
<comment type="caution">
    <text evidence="2">The sequence shown here is derived from an EMBL/GenBank/DDBJ whole genome shotgun (WGS) entry which is preliminary data.</text>
</comment>
<feature type="transmembrane region" description="Helical" evidence="1">
    <location>
        <begin position="31"/>
        <end position="51"/>
    </location>
</feature>
<keyword evidence="1" id="KW-0812">Transmembrane</keyword>
<sequence length="99" mass="11416">MKLVAFFLSIIQVFLSFLLHNDLIEIEILQWLISIFYIPLYLVLLCFGGVFESLLGVGLLKSGMIFPYLENELWLAGVPIMYPVNFFLLKLAGRFQLRA</sequence>
<protein>
    <recommendedName>
        <fullName evidence="4">Rod shape-determining protein MreD</fullName>
    </recommendedName>
</protein>
<evidence type="ECO:0008006" key="4">
    <source>
        <dbReference type="Google" id="ProtNLM"/>
    </source>
</evidence>
<feature type="transmembrane region" description="Helical" evidence="1">
    <location>
        <begin position="6"/>
        <end position="24"/>
    </location>
</feature>
<accession>A0ABT5R8C5</accession>
<organism evidence="2 3">
    <name type="scientific">Enterovibrio gelatinilyticus</name>
    <dbReference type="NCBI Taxonomy" id="2899819"/>
    <lineage>
        <taxon>Bacteria</taxon>
        <taxon>Pseudomonadati</taxon>
        <taxon>Pseudomonadota</taxon>
        <taxon>Gammaproteobacteria</taxon>
        <taxon>Vibrionales</taxon>
        <taxon>Vibrionaceae</taxon>
        <taxon>Enterovibrio</taxon>
    </lineage>
</organism>
<evidence type="ECO:0000256" key="1">
    <source>
        <dbReference type="SAM" id="Phobius"/>
    </source>
</evidence>
<dbReference type="Proteomes" id="UP001149400">
    <property type="component" value="Unassembled WGS sequence"/>
</dbReference>
<name>A0ABT5R8C5_9GAMM</name>
<keyword evidence="3" id="KW-1185">Reference proteome</keyword>
<dbReference type="EMBL" id="JAJUBC010000045">
    <property type="protein sequence ID" value="MDD1796214.1"/>
    <property type="molecule type" value="Genomic_DNA"/>
</dbReference>
<keyword evidence="1" id="KW-1133">Transmembrane helix</keyword>
<reference evidence="2" key="1">
    <citation type="submission" date="2021-12" db="EMBL/GenBank/DDBJ databases">
        <title>Enterovibrio ZSDZ35 sp. nov. and Enterovibrio ZSDZ42 sp. nov., isolated from coastal seawater in Qingdao.</title>
        <authorList>
            <person name="Zhang P."/>
        </authorList>
    </citation>
    <scope>NUCLEOTIDE SEQUENCE</scope>
    <source>
        <strain evidence="2">ZSDZ42</strain>
    </source>
</reference>